<evidence type="ECO:0000313" key="2">
    <source>
        <dbReference type="Proteomes" id="UP000683360"/>
    </source>
</evidence>
<reference evidence="1" key="1">
    <citation type="submission" date="2021-03" db="EMBL/GenBank/DDBJ databases">
        <authorList>
            <person name="Bekaert M."/>
        </authorList>
    </citation>
    <scope>NUCLEOTIDE SEQUENCE</scope>
</reference>
<dbReference type="EMBL" id="CAJPWZ010002699">
    <property type="protein sequence ID" value="CAG2243282.1"/>
    <property type="molecule type" value="Genomic_DNA"/>
</dbReference>
<organism evidence="1 2">
    <name type="scientific">Mytilus edulis</name>
    <name type="common">Blue mussel</name>
    <dbReference type="NCBI Taxonomy" id="6550"/>
    <lineage>
        <taxon>Eukaryota</taxon>
        <taxon>Metazoa</taxon>
        <taxon>Spiralia</taxon>
        <taxon>Lophotrochozoa</taxon>
        <taxon>Mollusca</taxon>
        <taxon>Bivalvia</taxon>
        <taxon>Autobranchia</taxon>
        <taxon>Pteriomorphia</taxon>
        <taxon>Mytilida</taxon>
        <taxon>Mytiloidea</taxon>
        <taxon>Mytilidae</taxon>
        <taxon>Mytilinae</taxon>
        <taxon>Mytilus</taxon>
    </lineage>
</organism>
<gene>
    <name evidence="1" type="ORF">MEDL_55434</name>
</gene>
<comment type="caution">
    <text evidence="1">The sequence shown here is derived from an EMBL/GenBank/DDBJ whole genome shotgun (WGS) entry which is preliminary data.</text>
</comment>
<keyword evidence="2" id="KW-1185">Reference proteome</keyword>
<dbReference type="InterPro" id="IPR027417">
    <property type="entry name" value="P-loop_NTPase"/>
</dbReference>
<sequence length="189" mass="22112">MEPPVLQFETPSSLLVCSPSNSGKTSFVERLLENASLMFKTPPKSILYCYGSVWQPIFDEMEKCVKNIRFFKGLPTEDEFLDIRDSNDGHFVCVLDDLMSQSSNSSFVEKIVYAGSHHLNMTIVCLMQNLYQKGKVMRTISLNMHYYILFENRRDMEQILRFGRQVLPHQSKFFFDSYKNQRFQNMDIS</sequence>
<protein>
    <submittedName>
        <fullName evidence="1">Uncharacterized protein</fullName>
    </submittedName>
</protein>
<evidence type="ECO:0000313" key="1">
    <source>
        <dbReference type="EMBL" id="CAG2243282.1"/>
    </source>
</evidence>
<dbReference type="Gene3D" id="3.40.50.300">
    <property type="entry name" value="P-loop containing nucleotide triphosphate hydrolases"/>
    <property type="match status" value="1"/>
</dbReference>
<dbReference type="Proteomes" id="UP000683360">
    <property type="component" value="Unassembled WGS sequence"/>
</dbReference>
<dbReference type="OrthoDB" id="5976864at2759"/>
<dbReference type="AlphaFoldDB" id="A0A8S3UBU8"/>
<accession>A0A8S3UBU8</accession>
<name>A0A8S3UBU8_MYTED</name>
<proteinExistence type="predicted"/>